<feature type="binding site" evidence="17">
    <location>
        <position position="204"/>
    </location>
    <ligand>
        <name>NADP(+)</name>
        <dbReference type="ChEBI" id="CHEBI:58349"/>
    </ligand>
</feature>
<comment type="cofactor">
    <cofactor evidence="15 18">
        <name>Zn(2+)</name>
        <dbReference type="ChEBI" id="CHEBI:29105"/>
    </cofactor>
    <text evidence="15 18">Binds 1 zinc ion.</text>
</comment>
<comment type="pathway">
    <text evidence="2 15">Cofactor biosynthesis; riboflavin biosynthesis; 5-amino-6-(D-ribitylamino)uracil from GTP: step 2/4.</text>
</comment>
<sequence>MKDLASKETYMDTALALAEVTIGQTSPNPSVGAVVVKDGSVIGMGSHLQAGSAHAEVHALRQAGEAAAGAVMYVTLEPCSHHGKTPPCADLIVEHQLAKVYIACLDPNPEVAGRGAEKLRQAGIEVEVGLRQERAIELNRRFFKQIREKLPFVTLKAAMTLDGKAAASTGDSRWITSEAAREDVHRQRDLHDAVLVGIGTVMADDPRLTVRLPEGGKQPIRIVLDSDLRIPADSKLLTRPEAPTWLICGSSADVEQAKLIKPHVKVFKLDTKKVELEAVLNLLAEQRVQSVYVEGGSSIHGAFVETGLFDECHWYIAPLLLGGSDAITVVGGGVSPEYIRQARQLEIKSVEKISGDLKIIAVPKKEAE</sequence>
<dbReference type="GO" id="GO:0008703">
    <property type="term" value="F:5-amino-6-(5-phosphoribosylamino)uracil reductase activity"/>
    <property type="evidence" value="ECO:0007669"/>
    <property type="project" value="UniProtKB-EC"/>
</dbReference>
<gene>
    <name evidence="20" type="ORF">SAMN05216244_3651</name>
</gene>
<dbReference type="InterPro" id="IPR016193">
    <property type="entry name" value="Cytidine_deaminase-like"/>
</dbReference>
<dbReference type="RefSeq" id="WP_342721723.1">
    <property type="nucleotide sequence ID" value="NZ_FNHF01000006.1"/>
</dbReference>
<feature type="binding site" evidence="17">
    <location>
        <position position="172"/>
    </location>
    <ligand>
        <name>substrate</name>
    </ligand>
</feature>
<feature type="binding site" evidence="17">
    <location>
        <position position="158"/>
    </location>
    <ligand>
        <name>NADP(+)</name>
        <dbReference type="ChEBI" id="CHEBI:58349"/>
    </ligand>
</feature>
<evidence type="ECO:0000313" key="20">
    <source>
        <dbReference type="EMBL" id="SDM88735.1"/>
    </source>
</evidence>
<dbReference type="NCBIfam" id="TIGR00326">
    <property type="entry name" value="eubact_ribD"/>
    <property type="match status" value="1"/>
</dbReference>
<dbReference type="FunFam" id="3.40.140.10:FF:000025">
    <property type="entry name" value="Riboflavin biosynthesis protein RibD"/>
    <property type="match status" value="1"/>
</dbReference>
<dbReference type="PANTHER" id="PTHR38011">
    <property type="entry name" value="DIHYDROFOLATE REDUCTASE FAMILY PROTEIN (AFU_ORTHOLOGUE AFUA_8G06820)"/>
    <property type="match status" value="1"/>
</dbReference>
<evidence type="ECO:0000256" key="18">
    <source>
        <dbReference type="PIRSR" id="PIRSR006769-3"/>
    </source>
</evidence>
<evidence type="ECO:0000256" key="10">
    <source>
        <dbReference type="ARBA" id="ARBA00022857"/>
    </source>
</evidence>
<dbReference type="Gene3D" id="3.40.430.10">
    <property type="entry name" value="Dihydrofolate Reductase, subunit A"/>
    <property type="match status" value="1"/>
</dbReference>
<dbReference type="GO" id="GO:0008835">
    <property type="term" value="F:diaminohydroxyphosphoribosylaminopyrimidine deaminase activity"/>
    <property type="evidence" value="ECO:0007669"/>
    <property type="project" value="UniProtKB-EC"/>
</dbReference>
<evidence type="ECO:0000256" key="14">
    <source>
        <dbReference type="ARBA" id="ARBA00049886"/>
    </source>
</evidence>
<evidence type="ECO:0000256" key="1">
    <source>
        <dbReference type="ARBA" id="ARBA00002151"/>
    </source>
</evidence>
<evidence type="ECO:0000259" key="19">
    <source>
        <dbReference type="PROSITE" id="PS51747"/>
    </source>
</evidence>
<feature type="binding site" evidence="17">
    <location>
        <position position="188"/>
    </location>
    <ligand>
        <name>substrate</name>
    </ligand>
</feature>
<comment type="catalytic activity">
    <reaction evidence="13 15">
        <text>5-amino-6-(5-phospho-D-ribitylamino)uracil + NADP(+) = 5-amino-6-(5-phospho-D-ribosylamino)uracil + NADPH + H(+)</text>
        <dbReference type="Rhea" id="RHEA:17845"/>
        <dbReference type="ChEBI" id="CHEBI:15378"/>
        <dbReference type="ChEBI" id="CHEBI:57783"/>
        <dbReference type="ChEBI" id="CHEBI:58349"/>
        <dbReference type="ChEBI" id="CHEBI:58421"/>
        <dbReference type="ChEBI" id="CHEBI:58453"/>
        <dbReference type="EC" id="1.1.1.193"/>
    </reaction>
</comment>
<evidence type="ECO:0000256" key="8">
    <source>
        <dbReference type="ARBA" id="ARBA00022801"/>
    </source>
</evidence>
<evidence type="ECO:0000256" key="12">
    <source>
        <dbReference type="ARBA" id="ARBA00023268"/>
    </source>
</evidence>
<keyword evidence="6 15" id="KW-0686">Riboflavin biosynthesis</keyword>
<feature type="binding site" evidence="17">
    <location>
        <position position="211"/>
    </location>
    <ligand>
        <name>substrate</name>
    </ligand>
</feature>
<comment type="pathway">
    <text evidence="3 15">Cofactor biosynthesis; riboflavin biosynthesis; 5-amino-6-(D-ribitylamino)uracil from GTP: step 3/4.</text>
</comment>
<dbReference type="EC" id="1.1.1.193" evidence="15"/>
<evidence type="ECO:0000256" key="3">
    <source>
        <dbReference type="ARBA" id="ARBA00004910"/>
    </source>
</evidence>
<feature type="binding site" evidence="18">
    <location>
        <position position="54"/>
    </location>
    <ligand>
        <name>Zn(2+)</name>
        <dbReference type="ChEBI" id="CHEBI:29105"/>
        <note>catalytic</note>
    </ligand>
</feature>
<comment type="similarity">
    <text evidence="5 15">In the C-terminal section; belongs to the HTP reductase family.</text>
</comment>
<feature type="binding site" evidence="18">
    <location>
        <position position="88"/>
    </location>
    <ligand>
        <name>Zn(2+)</name>
        <dbReference type="ChEBI" id="CHEBI:29105"/>
        <note>catalytic</note>
    </ligand>
</feature>
<feature type="binding site" evidence="17">
    <location>
        <position position="208"/>
    </location>
    <ligand>
        <name>substrate</name>
    </ligand>
</feature>
<feature type="active site" description="Proton donor" evidence="16">
    <location>
        <position position="56"/>
    </location>
</feature>
<dbReference type="NCBIfam" id="TIGR00227">
    <property type="entry name" value="ribD_Cterm"/>
    <property type="match status" value="1"/>
</dbReference>
<dbReference type="STRING" id="482461.SAMN05216244_3651"/>
<organism evidence="20 21">
    <name type="scientific">Sediminibacillus halophilus</name>
    <dbReference type="NCBI Taxonomy" id="482461"/>
    <lineage>
        <taxon>Bacteria</taxon>
        <taxon>Bacillati</taxon>
        <taxon>Bacillota</taxon>
        <taxon>Bacilli</taxon>
        <taxon>Bacillales</taxon>
        <taxon>Bacillaceae</taxon>
        <taxon>Sediminibacillus</taxon>
    </lineage>
</organism>
<protein>
    <recommendedName>
        <fullName evidence="15">Riboflavin biosynthesis protein RibD</fullName>
    </recommendedName>
    <domain>
        <recommendedName>
            <fullName evidence="15">Diaminohydroxyphosphoribosylaminopyrimidine deaminase</fullName>
            <shortName evidence="15">DRAP deaminase</shortName>
            <ecNumber evidence="15">3.5.4.26</ecNumber>
        </recommendedName>
        <alternativeName>
            <fullName evidence="15">Riboflavin-specific deaminase</fullName>
        </alternativeName>
    </domain>
    <domain>
        <recommendedName>
            <fullName evidence="15">5-amino-6-(5-phosphoribosylamino)uracil reductase</fullName>
            <ecNumber evidence="15">1.1.1.193</ecNumber>
        </recommendedName>
        <alternativeName>
            <fullName evidence="15">HTP reductase</fullName>
        </alternativeName>
    </domain>
</protein>
<dbReference type="SUPFAM" id="SSF53597">
    <property type="entry name" value="Dihydrofolate reductase-like"/>
    <property type="match status" value="1"/>
</dbReference>
<comment type="function">
    <text evidence="1 15">Converts 2,5-diamino-6-(ribosylamino)-4(3h)-pyrimidinone 5'-phosphate into 5-amino-6-(ribosylamino)-2,4(1h,3h)-pyrimidinedione 5'-phosphate.</text>
</comment>
<dbReference type="UniPathway" id="UPA00275">
    <property type="reaction ID" value="UER00401"/>
</dbReference>
<dbReference type="SUPFAM" id="SSF53927">
    <property type="entry name" value="Cytidine deaminase-like"/>
    <property type="match status" value="1"/>
</dbReference>
<name>A0A1G9WXC7_9BACI</name>
<dbReference type="Proteomes" id="UP000182347">
    <property type="component" value="Unassembled WGS sequence"/>
</dbReference>
<comment type="similarity">
    <text evidence="4 15">In the N-terminal section; belongs to the cytidine and deoxycytidylate deaminase family.</text>
</comment>
<keyword evidence="9 15" id="KW-0862">Zinc</keyword>
<evidence type="ECO:0000256" key="2">
    <source>
        <dbReference type="ARBA" id="ARBA00004882"/>
    </source>
</evidence>
<dbReference type="InterPro" id="IPR002734">
    <property type="entry name" value="RibDG_C"/>
</dbReference>
<dbReference type="GO" id="GO:0008270">
    <property type="term" value="F:zinc ion binding"/>
    <property type="evidence" value="ECO:0007669"/>
    <property type="project" value="InterPro"/>
</dbReference>
<dbReference type="InterPro" id="IPR002125">
    <property type="entry name" value="CMP_dCMP_dom"/>
</dbReference>
<dbReference type="InterPro" id="IPR004794">
    <property type="entry name" value="Eubact_RibD"/>
</dbReference>
<evidence type="ECO:0000256" key="15">
    <source>
        <dbReference type="PIRNR" id="PIRNR006769"/>
    </source>
</evidence>
<dbReference type="InterPro" id="IPR016192">
    <property type="entry name" value="APOBEC/CMP_deaminase_Zn-bd"/>
</dbReference>
<keyword evidence="11 15" id="KW-0560">Oxidoreductase</keyword>
<proteinExistence type="inferred from homology"/>
<dbReference type="InterPro" id="IPR050765">
    <property type="entry name" value="Riboflavin_Biosynth_HTPR"/>
</dbReference>
<dbReference type="Pfam" id="PF00383">
    <property type="entry name" value="dCMP_cyt_deam_1"/>
    <property type="match status" value="1"/>
</dbReference>
<dbReference type="GO" id="GO:0050661">
    <property type="term" value="F:NADP binding"/>
    <property type="evidence" value="ECO:0007669"/>
    <property type="project" value="InterPro"/>
</dbReference>
<feature type="binding site" evidence="17">
    <location>
        <position position="174"/>
    </location>
    <ligand>
        <name>NADP(+)</name>
        <dbReference type="ChEBI" id="CHEBI:58349"/>
    </ligand>
</feature>
<dbReference type="CDD" id="cd01284">
    <property type="entry name" value="Riboflavin_deaminase-reductase"/>
    <property type="match status" value="1"/>
</dbReference>
<evidence type="ECO:0000256" key="9">
    <source>
        <dbReference type="ARBA" id="ARBA00022833"/>
    </source>
</evidence>
<keyword evidence="12" id="KW-0511">Multifunctional enzyme</keyword>
<keyword evidence="7 15" id="KW-0479">Metal-binding</keyword>
<dbReference type="EMBL" id="FNHF01000006">
    <property type="protein sequence ID" value="SDM88735.1"/>
    <property type="molecule type" value="Genomic_DNA"/>
</dbReference>
<feature type="binding site" evidence="17">
    <location>
        <position position="200"/>
    </location>
    <ligand>
        <name>NADP(+)</name>
        <dbReference type="ChEBI" id="CHEBI:58349"/>
    </ligand>
</feature>
<dbReference type="Gene3D" id="3.40.140.10">
    <property type="entry name" value="Cytidine Deaminase, domain 2"/>
    <property type="match status" value="1"/>
</dbReference>
<feature type="binding site" evidence="17">
    <location>
        <position position="226"/>
    </location>
    <ligand>
        <name>NADP(+)</name>
        <dbReference type="ChEBI" id="CHEBI:58349"/>
    </ligand>
</feature>
<keyword evidence="8 15" id="KW-0378">Hydrolase</keyword>
<dbReference type="PROSITE" id="PS51747">
    <property type="entry name" value="CYT_DCMP_DEAMINASES_2"/>
    <property type="match status" value="1"/>
</dbReference>
<feature type="domain" description="CMP/dCMP-type deaminase" evidence="19">
    <location>
        <begin position="5"/>
        <end position="127"/>
    </location>
</feature>
<dbReference type="AlphaFoldDB" id="A0A1G9WXC7"/>
<evidence type="ECO:0000313" key="21">
    <source>
        <dbReference type="Proteomes" id="UP000182347"/>
    </source>
</evidence>
<dbReference type="GO" id="GO:0009231">
    <property type="term" value="P:riboflavin biosynthetic process"/>
    <property type="evidence" value="ECO:0007669"/>
    <property type="project" value="UniProtKB-UniPathway"/>
</dbReference>
<dbReference type="InterPro" id="IPR011549">
    <property type="entry name" value="RibD_C"/>
</dbReference>
<dbReference type="InterPro" id="IPR024072">
    <property type="entry name" value="DHFR-like_dom_sf"/>
</dbReference>
<dbReference type="PANTHER" id="PTHR38011:SF7">
    <property type="entry name" value="2,5-DIAMINO-6-RIBOSYLAMINO-4(3H)-PYRIMIDINONE 5'-PHOSPHATE REDUCTASE"/>
    <property type="match status" value="1"/>
</dbReference>
<dbReference type="EC" id="3.5.4.26" evidence="15"/>
<evidence type="ECO:0000256" key="5">
    <source>
        <dbReference type="ARBA" id="ARBA00007417"/>
    </source>
</evidence>
<feature type="binding site" evidence="18">
    <location>
        <position position="79"/>
    </location>
    <ligand>
        <name>Zn(2+)</name>
        <dbReference type="ChEBI" id="CHEBI:29105"/>
        <note>catalytic</note>
    </ligand>
</feature>
<keyword evidence="10 15" id="KW-0521">NADP</keyword>
<reference evidence="21" key="1">
    <citation type="submission" date="2016-10" db="EMBL/GenBank/DDBJ databases">
        <authorList>
            <person name="Varghese N."/>
            <person name="Submissions S."/>
        </authorList>
    </citation>
    <scope>NUCLEOTIDE SEQUENCE [LARGE SCALE GENOMIC DNA]</scope>
    <source>
        <strain evidence="21">CGMCC 1.6199</strain>
    </source>
</reference>
<dbReference type="PROSITE" id="PS00903">
    <property type="entry name" value="CYT_DCMP_DEAMINASES_1"/>
    <property type="match status" value="1"/>
</dbReference>
<feature type="binding site" evidence="17">
    <location>
        <begin position="296"/>
        <end position="302"/>
    </location>
    <ligand>
        <name>NADP(+)</name>
        <dbReference type="ChEBI" id="CHEBI:58349"/>
    </ligand>
</feature>
<dbReference type="PIRSF" id="PIRSF006769">
    <property type="entry name" value="RibD"/>
    <property type="match status" value="1"/>
</dbReference>
<accession>A0A1G9WXC7</accession>
<evidence type="ECO:0000256" key="11">
    <source>
        <dbReference type="ARBA" id="ARBA00023002"/>
    </source>
</evidence>
<comment type="catalytic activity">
    <reaction evidence="14 15">
        <text>2,5-diamino-6-hydroxy-4-(5-phosphoribosylamino)-pyrimidine + H2O + H(+) = 5-amino-6-(5-phospho-D-ribosylamino)uracil + NH4(+)</text>
        <dbReference type="Rhea" id="RHEA:21868"/>
        <dbReference type="ChEBI" id="CHEBI:15377"/>
        <dbReference type="ChEBI" id="CHEBI:15378"/>
        <dbReference type="ChEBI" id="CHEBI:28938"/>
        <dbReference type="ChEBI" id="CHEBI:58453"/>
        <dbReference type="ChEBI" id="CHEBI:58614"/>
        <dbReference type="EC" id="3.5.4.26"/>
    </reaction>
</comment>
<keyword evidence="21" id="KW-1185">Reference proteome</keyword>
<feature type="binding site" evidence="17">
    <location>
        <position position="294"/>
    </location>
    <ligand>
        <name>substrate</name>
    </ligand>
</feature>
<evidence type="ECO:0000256" key="6">
    <source>
        <dbReference type="ARBA" id="ARBA00022619"/>
    </source>
</evidence>
<evidence type="ECO:0000256" key="17">
    <source>
        <dbReference type="PIRSR" id="PIRSR006769-2"/>
    </source>
</evidence>
<evidence type="ECO:0000256" key="7">
    <source>
        <dbReference type="ARBA" id="ARBA00022723"/>
    </source>
</evidence>
<evidence type="ECO:0000256" key="4">
    <source>
        <dbReference type="ARBA" id="ARBA00005259"/>
    </source>
</evidence>
<dbReference type="Pfam" id="PF01872">
    <property type="entry name" value="RibD_C"/>
    <property type="match status" value="1"/>
</dbReference>
<evidence type="ECO:0000256" key="16">
    <source>
        <dbReference type="PIRSR" id="PIRSR006769-1"/>
    </source>
</evidence>
<evidence type="ECO:0000256" key="13">
    <source>
        <dbReference type="ARBA" id="ARBA00049861"/>
    </source>
</evidence>